<sequence>MFNLHNMHNNLLSACSTFLWLLFSVSFLFFLLGPSSSGTFLQWKRAEPKPPGVFDEEDQLCHDPILREVIEESLTFQLDSSSRRLSTRLRKPEFLHKRYAGVCTKTEEQYKLFTDSKNYCTHGNEEITCHVFQF</sequence>
<evidence type="ECO:0000313" key="2">
    <source>
        <dbReference type="EMBL" id="KAK0407777.1"/>
    </source>
</evidence>
<dbReference type="InterPro" id="IPR007284">
    <property type="entry name" value="Ground-like_dom"/>
</dbReference>
<accession>A0AA39LS79</accession>
<protein>
    <recommendedName>
        <fullName evidence="1">Ground-like domain-containing protein</fullName>
    </recommendedName>
</protein>
<dbReference type="Proteomes" id="UP001175271">
    <property type="component" value="Unassembled WGS sequence"/>
</dbReference>
<proteinExistence type="predicted"/>
<feature type="domain" description="Ground-like" evidence="1">
    <location>
        <begin position="58"/>
        <end position="132"/>
    </location>
</feature>
<evidence type="ECO:0000259" key="1">
    <source>
        <dbReference type="Pfam" id="PF04155"/>
    </source>
</evidence>
<name>A0AA39LS79_9BILA</name>
<comment type="caution">
    <text evidence="2">The sequence shown here is derived from an EMBL/GenBank/DDBJ whole genome shotgun (WGS) entry which is preliminary data.</text>
</comment>
<reference evidence="2" key="1">
    <citation type="submission" date="2023-06" db="EMBL/GenBank/DDBJ databases">
        <title>Genomic analysis of the entomopathogenic nematode Steinernema hermaphroditum.</title>
        <authorList>
            <person name="Schwarz E.M."/>
            <person name="Heppert J.K."/>
            <person name="Baniya A."/>
            <person name="Schwartz H.T."/>
            <person name="Tan C.-H."/>
            <person name="Antoshechkin I."/>
            <person name="Sternberg P.W."/>
            <person name="Goodrich-Blair H."/>
            <person name="Dillman A.R."/>
        </authorList>
    </citation>
    <scope>NUCLEOTIDE SEQUENCE</scope>
    <source>
        <strain evidence="2">PS9179</strain>
        <tissue evidence="2">Whole animal</tissue>
    </source>
</reference>
<dbReference type="Pfam" id="PF04155">
    <property type="entry name" value="Ground-like"/>
    <property type="match status" value="1"/>
</dbReference>
<dbReference type="EMBL" id="JAUCMV010000003">
    <property type="protein sequence ID" value="KAK0407777.1"/>
    <property type="molecule type" value="Genomic_DNA"/>
</dbReference>
<dbReference type="AlphaFoldDB" id="A0AA39LS79"/>
<organism evidence="2 3">
    <name type="scientific">Steinernema hermaphroditum</name>
    <dbReference type="NCBI Taxonomy" id="289476"/>
    <lineage>
        <taxon>Eukaryota</taxon>
        <taxon>Metazoa</taxon>
        <taxon>Ecdysozoa</taxon>
        <taxon>Nematoda</taxon>
        <taxon>Chromadorea</taxon>
        <taxon>Rhabditida</taxon>
        <taxon>Tylenchina</taxon>
        <taxon>Panagrolaimomorpha</taxon>
        <taxon>Strongyloidoidea</taxon>
        <taxon>Steinernematidae</taxon>
        <taxon>Steinernema</taxon>
    </lineage>
</organism>
<evidence type="ECO:0000313" key="3">
    <source>
        <dbReference type="Proteomes" id="UP001175271"/>
    </source>
</evidence>
<gene>
    <name evidence="2" type="ORF">QR680_003587</name>
</gene>
<keyword evidence="3" id="KW-1185">Reference proteome</keyword>